<dbReference type="Gene3D" id="1.10.10.10">
    <property type="entry name" value="Winged helix-like DNA-binding domain superfamily/Winged helix DNA-binding domain"/>
    <property type="match status" value="1"/>
</dbReference>
<dbReference type="PANTHER" id="PTHR30427:SF1">
    <property type="entry name" value="TRANSCRIPTIONAL ACTIVATOR PROTEIN LYSR"/>
    <property type="match status" value="1"/>
</dbReference>
<dbReference type="GO" id="GO:0010628">
    <property type="term" value="P:positive regulation of gene expression"/>
    <property type="evidence" value="ECO:0007669"/>
    <property type="project" value="TreeGrafter"/>
</dbReference>
<keyword evidence="2" id="KW-0805">Transcription regulation</keyword>
<evidence type="ECO:0000313" key="7">
    <source>
        <dbReference type="Proteomes" id="UP000606044"/>
    </source>
</evidence>
<reference evidence="6" key="2">
    <citation type="submission" date="2020-09" db="EMBL/GenBank/DDBJ databases">
        <authorList>
            <person name="Sun Q."/>
            <person name="Sedlacek I."/>
        </authorList>
    </citation>
    <scope>NUCLEOTIDE SEQUENCE</scope>
    <source>
        <strain evidence="6">CCM 7897</strain>
    </source>
</reference>
<proteinExistence type="inferred from homology"/>
<dbReference type="Pfam" id="PF00126">
    <property type="entry name" value="HTH_1"/>
    <property type="match status" value="1"/>
</dbReference>
<protein>
    <submittedName>
        <fullName evidence="6">Transcriptional regulator</fullName>
    </submittedName>
</protein>
<keyword evidence="7" id="KW-1185">Reference proteome</keyword>
<accession>A0A917BV41</accession>
<name>A0A917BV41_9HYPH</name>
<comment type="caution">
    <text evidence="6">The sequence shown here is derived from an EMBL/GenBank/DDBJ whole genome shotgun (WGS) entry which is preliminary data.</text>
</comment>
<gene>
    <name evidence="6" type="ORF">GCM10007301_16360</name>
</gene>
<evidence type="ECO:0000256" key="1">
    <source>
        <dbReference type="ARBA" id="ARBA00009437"/>
    </source>
</evidence>
<evidence type="ECO:0000259" key="5">
    <source>
        <dbReference type="PROSITE" id="PS50931"/>
    </source>
</evidence>
<dbReference type="GO" id="GO:0003700">
    <property type="term" value="F:DNA-binding transcription factor activity"/>
    <property type="evidence" value="ECO:0007669"/>
    <property type="project" value="InterPro"/>
</dbReference>
<keyword evidence="3" id="KW-0238">DNA-binding</keyword>
<dbReference type="InterPro" id="IPR036390">
    <property type="entry name" value="WH_DNA-bd_sf"/>
</dbReference>
<evidence type="ECO:0000313" key="6">
    <source>
        <dbReference type="EMBL" id="GGF57392.1"/>
    </source>
</evidence>
<dbReference type="CDD" id="cd08415">
    <property type="entry name" value="PBP2_LysR_opines_like"/>
    <property type="match status" value="1"/>
</dbReference>
<dbReference type="InterPro" id="IPR000847">
    <property type="entry name" value="LysR_HTH_N"/>
</dbReference>
<reference evidence="6" key="1">
    <citation type="journal article" date="2014" name="Int. J. Syst. Evol. Microbiol.">
        <title>Complete genome sequence of Corynebacterium casei LMG S-19264T (=DSM 44701T), isolated from a smear-ripened cheese.</title>
        <authorList>
            <consortium name="US DOE Joint Genome Institute (JGI-PGF)"/>
            <person name="Walter F."/>
            <person name="Albersmeier A."/>
            <person name="Kalinowski J."/>
            <person name="Ruckert C."/>
        </authorList>
    </citation>
    <scope>NUCLEOTIDE SEQUENCE</scope>
    <source>
        <strain evidence="6">CCM 7897</strain>
    </source>
</reference>
<dbReference type="InterPro" id="IPR037424">
    <property type="entry name" value="NocR_PBP2"/>
</dbReference>
<evidence type="ECO:0000256" key="2">
    <source>
        <dbReference type="ARBA" id="ARBA00023015"/>
    </source>
</evidence>
<dbReference type="InterPro" id="IPR036388">
    <property type="entry name" value="WH-like_DNA-bd_sf"/>
</dbReference>
<dbReference type="SUPFAM" id="SSF53850">
    <property type="entry name" value="Periplasmic binding protein-like II"/>
    <property type="match status" value="1"/>
</dbReference>
<dbReference type="AlphaFoldDB" id="A0A917BV41"/>
<dbReference type="InterPro" id="IPR005119">
    <property type="entry name" value="LysR_subst-bd"/>
</dbReference>
<dbReference type="PANTHER" id="PTHR30427">
    <property type="entry name" value="TRANSCRIPTIONAL ACTIVATOR PROTEIN LYSR"/>
    <property type="match status" value="1"/>
</dbReference>
<dbReference type="PROSITE" id="PS50931">
    <property type="entry name" value="HTH_LYSR"/>
    <property type="match status" value="1"/>
</dbReference>
<organism evidence="6 7">
    <name type="scientific">Azorhizobium oxalatiphilum</name>
    <dbReference type="NCBI Taxonomy" id="980631"/>
    <lineage>
        <taxon>Bacteria</taxon>
        <taxon>Pseudomonadati</taxon>
        <taxon>Pseudomonadota</taxon>
        <taxon>Alphaproteobacteria</taxon>
        <taxon>Hyphomicrobiales</taxon>
        <taxon>Xanthobacteraceae</taxon>
        <taxon>Azorhizobium</taxon>
    </lineage>
</organism>
<sequence>MMVAGTVTDAAALMGVTQPAVSRMLRDLQSELGLRLFERHGMKLVPTNEGLTLYAEVARSFVGLERIAQVAREVKERRAGVVRVSSMPALMNGFLPRFVGSFLRERPKMDLSLHGASSPLVLEQILSGQSELGFAMGPLDHAGVIALPMPAARMQAALPEGHPLLEKAVIHVSDLHGQDYVALDGGRSRMRMDRLLDVQGVRPVLRAETTLSGIVCGIVASGLGISVCDPYTLREFENRGVVARPFEPAMAFEFSAVRSAQRSFPAIAKSLLDAFRAHTTRFLAERDCLLSEE</sequence>
<dbReference type="SUPFAM" id="SSF46785">
    <property type="entry name" value="Winged helix' DNA-binding domain"/>
    <property type="match status" value="1"/>
</dbReference>
<dbReference type="Pfam" id="PF03466">
    <property type="entry name" value="LysR_substrate"/>
    <property type="match status" value="1"/>
</dbReference>
<evidence type="ECO:0000256" key="4">
    <source>
        <dbReference type="ARBA" id="ARBA00023163"/>
    </source>
</evidence>
<dbReference type="GO" id="GO:0043565">
    <property type="term" value="F:sequence-specific DNA binding"/>
    <property type="evidence" value="ECO:0007669"/>
    <property type="project" value="TreeGrafter"/>
</dbReference>
<dbReference type="Gene3D" id="3.40.190.290">
    <property type="match status" value="1"/>
</dbReference>
<feature type="domain" description="HTH lysR-type" evidence="5">
    <location>
        <begin position="1"/>
        <end position="47"/>
    </location>
</feature>
<dbReference type="Proteomes" id="UP000606044">
    <property type="component" value="Unassembled WGS sequence"/>
</dbReference>
<comment type="similarity">
    <text evidence="1">Belongs to the LysR transcriptional regulatory family.</text>
</comment>
<keyword evidence="4" id="KW-0804">Transcription</keyword>
<dbReference type="PRINTS" id="PR00039">
    <property type="entry name" value="HTHLYSR"/>
</dbReference>
<evidence type="ECO:0000256" key="3">
    <source>
        <dbReference type="ARBA" id="ARBA00023125"/>
    </source>
</evidence>
<dbReference type="EMBL" id="BMCT01000001">
    <property type="protein sequence ID" value="GGF57392.1"/>
    <property type="molecule type" value="Genomic_DNA"/>
</dbReference>